<feature type="compositionally biased region" description="Basic and acidic residues" evidence="11">
    <location>
        <begin position="235"/>
        <end position="254"/>
    </location>
</feature>
<protein>
    <recommendedName>
        <fullName evidence="10">Potassium transport protein</fullName>
    </recommendedName>
</protein>
<evidence type="ECO:0000313" key="13">
    <source>
        <dbReference type="Proteomes" id="UP000094565"/>
    </source>
</evidence>
<evidence type="ECO:0000256" key="9">
    <source>
        <dbReference type="ARBA" id="ARBA00023136"/>
    </source>
</evidence>
<keyword evidence="5 10" id="KW-0812">Transmembrane</keyword>
<feature type="compositionally biased region" description="Polar residues" evidence="11">
    <location>
        <begin position="963"/>
        <end position="972"/>
    </location>
</feature>
<proteinExistence type="inferred from homology"/>
<feature type="transmembrane region" description="Helical" evidence="10">
    <location>
        <begin position="563"/>
        <end position="587"/>
    </location>
</feature>
<keyword evidence="9 10" id="KW-0472">Membrane</keyword>
<feature type="region of interest" description="Disordered" evidence="11">
    <location>
        <begin position="227"/>
        <end position="254"/>
    </location>
</feature>
<comment type="subcellular location">
    <subcellularLocation>
        <location evidence="1">Membrane</location>
        <topology evidence="1">Multi-pass membrane protein</topology>
    </subcellularLocation>
</comment>
<evidence type="ECO:0000313" key="12">
    <source>
        <dbReference type="EMBL" id="ANZ75955.1"/>
    </source>
</evidence>
<evidence type="ECO:0000256" key="4">
    <source>
        <dbReference type="ARBA" id="ARBA00022538"/>
    </source>
</evidence>
<dbReference type="InterPro" id="IPR003445">
    <property type="entry name" value="Cat_transpt"/>
</dbReference>
<evidence type="ECO:0000256" key="1">
    <source>
        <dbReference type="ARBA" id="ARBA00004141"/>
    </source>
</evidence>
<dbReference type="InterPro" id="IPR015958">
    <property type="entry name" value="Trk1_fungi"/>
</dbReference>
<feature type="transmembrane region" description="Helical" evidence="10">
    <location>
        <begin position="109"/>
        <end position="134"/>
    </location>
</feature>
<keyword evidence="6 10" id="KW-0630">Potassium</keyword>
<feature type="transmembrane region" description="Helical" evidence="10">
    <location>
        <begin position="805"/>
        <end position="822"/>
    </location>
</feature>
<accession>A0A1B2JDN9</accession>
<reference evidence="12 13" key="1">
    <citation type="submission" date="2016-02" db="EMBL/GenBank/DDBJ databases">
        <title>Comparative genomic and transcriptomic foundation for Pichia pastoris.</title>
        <authorList>
            <person name="Love K.R."/>
            <person name="Shah K.A."/>
            <person name="Whittaker C.A."/>
            <person name="Wu J."/>
            <person name="Bartlett M.C."/>
            <person name="Ma D."/>
            <person name="Leeson R.L."/>
            <person name="Priest M."/>
            <person name="Young S.K."/>
            <person name="Love J.C."/>
        </authorList>
    </citation>
    <scope>NUCLEOTIDE SEQUENCE [LARGE SCALE GENOMIC DNA]</scope>
    <source>
        <strain evidence="12 13">ATCC 28485</strain>
    </source>
</reference>
<evidence type="ECO:0000256" key="3">
    <source>
        <dbReference type="ARBA" id="ARBA00022448"/>
    </source>
</evidence>
<dbReference type="Proteomes" id="UP000094565">
    <property type="component" value="Chromosome 2"/>
</dbReference>
<dbReference type="OrthoDB" id="9999863at2759"/>
<dbReference type="NCBIfam" id="TIGR00934">
    <property type="entry name" value="2a38euk"/>
    <property type="match status" value="1"/>
</dbReference>
<sequence length="972" mass="110995">MFDTLRRRAYNWFVNQKVELKHGHSFGFRFRRRMSRIERRIGPGIKKVIPTFIVAHVVYIITMVVLASIWIYPEKNIDYIDALFFAAGACTQAGLNTVDPNDLSLFQQLSIYIFCMFTTPIFIHGSLSALRLYWFEKTFDNIKINSKLRSKMRRSQTLEARRNRSFMTHTNPDVEPGSSNSPDKPPIDTSSNSSVRDHYNQVEHYSEPSDSGDDLERNEHDPTVVVNTTSIQPGAHKDIKFSELPKPTGRKDVQPQDMYMSIAMLQNKRPYTSELSESGPVLHIKGPAERRKHRRRRRYRKKSIPAPRRPSSDNAVGSESDEGNRHHQTSHSMPLSIASSTERNTLNRHHEDTPAEKTEKPSRFQGTPVSFDKIIKKNPVAKNFNRLKRRASSTVFSRNNNDTDESEDSYAAMYGEDNIHDDEDYDDDEEYDEDEDERELTNHNTRGMSTNYLSWEPTIGRNSTFIALTDEQKEELGGVEYRATKMLSKVVVCYYFGFHLLAGIMFLIFGCLESHYSRLFRSQGFSPAWWGFFTSQSVFNDLGITLTYNSFIPFQQNAYVQIVASFFIIIGNTGFPIMLRFIVWILFKIATPLSMRKESLGFLLDHPRRCFTLLFPSAATWWLLFVLVILNVFDWLLFVILDFHRSVVDGIPGGYKVLIGIFQSVSTRTAGFAIVDLAHIHPAVQVSYMVMMYISVLPLAISIRRTNVYEEQSLGVYYPPGQMEEDESDAHQNKPGTFIGTHLRKQLSFDLWFLFLGLFIICLADGGRLSSGDPGFTVFHVLFEIVSAYGTVGLSLGYPGTNTSFSAQFSVISKLVIIAMMIRGRHRGLPYSLDRAILLPSEKMKKRDDKQARHAIMRTMTMDNTLSRMSSRHSTATANTHNDTLLKRLKRPSFLISDMKNKIKGSLAQEFPRSMTAQSLEKTRSQSLWRTHTTPVDGTFNLGARSPAKDKTKPSVHDLAPNELQSHSTLSQ</sequence>
<feature type="compositionally biased region" description="Acidic residues" evidence="11">
    <location>
        <begin position="419"/>
        <end position="438"/>
    </location>
</feature>
<dbReference type="GO" id="GO:0005886">
    <property type="term" value="C:plasma membrane"/>
    <property type="evidence" value="ECO:0007669"/>
    <property type="project" value="InterPro"/>
</dbReference>
<feature type="region of interest" description="Disordered" evidence="11">
    <location>
        <begin position="416"/>
        <end position="445"/>
    </location>
</feature>
<gene>
    <name evidence="12" type="primary">TRK2</name>
    <name evidence="12" type="ORF">ATY40_BA7502018</name>
</gene>
<evidence type="ECO:0000256" key="5">
    <source>
        <dbReference type="ARBA" id="ARBA00022692"/>
    </source>
</evidence>
<feature type="region of interest" description="Disordered" evidence="11">
    <location>
        <begin position="914"/>
        <end position="972"/>
    </location>
</feature>
<feature type="compositionally biased region" description="Polar residues" evidence="11">
    <location>
        <begin position="330"/>
        <end position="344"/>
    </location>
</feature>
<evidence type="ECO:0000256" key="8">
    <source>
        <dbReference type="ARBA" id="ARBA00023065"/>
    </source>
</evidence>
<evidence type="ECO:0000256" key="10">
    <source>
        <dbReference type="PIRNR" id="PIRNR002450"/>
    </source>
</evidence>
<feature type="compositionally biased region" description="Polar residues" evidence="11">
    <location>
        <begin position="915"/>
        <end position="936"/>
    </location>
</feature>
<dbReference type="PIRSF" id="PIRSF002450">
    <property type="entry name" value="K+_transpter_TRK"/>
    <property type="match status" value="1"/>
</dbReference>
<feature type="transmembrane region" description="Helical" evidence="10">
    <location>
        <begin position="653"/>
        <end position="674"/>
    </location>
</feature>
<feature type="transmembrane region" description="Helical" evidence="10">
    <location>
        <begin position="491"/>
        <end position="509"/>
    </location>
</feature>
<feature type="compositionally biased region" description="Polar residues" evidence="11">
    <location>
        <begin position="165"/>
        <end position="194"/>
    </location>
</feature>
<comment type="similarity">
    <text evidence="2 10">Belongs to the TrkH potassium transport family.</text>
</comment>
<dbReference type="InterPro" id="IPR004773">
    <property type="entry name" value="K/Na_transp_Trk1/HKT1"/>
</dbReference>
<dbReference type="PANTHER" id="PTHR31064:SF30">
    <property type="entry name" value="HIGH-AFFINITY POTASSIUM TRANSPORT PROTEIN-RELATED"/>
    <property type="match status" value="1"/>
</dbReference>
<evidence type="ECO:0000256" key="6">
    <source>
        <dbReference type="ARBA" id="ARBA00022958"/>
    </source>
</evidence>
<dbReference type="InterPro" id="IPR051143">
    <property type="entry name" value="TrkH_K-transport"/>
</dbReference>
<dbReference type="EMBL" id="CP014585">
    <property type="protein sequence ID" value="ANZ75955.1"/>
    <property type="molecule type" value="Genomic_DNA"/>
</dbReference>
<feature type="compositionally biased region" description="Basic and acidic residues" evidence="11">
    <location>
        <begin position="348"/>
        <end position="362"/>
    </location>
</feature>
<feature type="compositionally biased region" description="Basic residues" evidence="11">
    <location>
        <begin position="290"/>
        <end position="303"/>
    </location>
</feature>
<name>A0A1B2JDN9_PICPA</name>
<organism evidence="12 13">
    <name type="scientific">Komagataella pastoris</name>
    <name type="common">Yeast</name>
    <name type="synonym">Pichia pastoris</name>
    <dbReference type="NCBI Taxonomy" id="4922"/>
    <lineage>
        <taxon>Eukaryota</taxon>
        <taxon>Fungi</taxon>
        <taxon>Dikarya</taxon>
        <taxon>Ascomycota</taxon>
        <taxon>Saccharomycotina</taxon>
        <taxon>Pichiomycetes</taxon>
        <taxon>Pichiales</taxon>
        <taxon>Pichiaceae</taxon>
        <taxon>Komagataella</taxon>
    </lineage>
</organism>
<keyword evidence="8 10" id="KW-0406">Ion transport</keyword>
<evidence type="ECO:0000256" key="11">
    <source>
        <dbReference type="SAM" id="MobiDB-lite"/>
    </source>
</evidence>
<dbReference type="Pfam" id="PF02386">
    <property type="entry name" value="TrkH"/>
    <property type="match status" value="1"/>
</dbReference>
<feature type="region of interest" description="Disordered" evidence="11">
    <location>
        <begin position="271"/>
        <end position="374"/>
    </location>
</feature>
<dbReference type="GO" id="GO:0140107">
    <property type="term" value="F:high-affinity potassium ion transmembrane transporter activity"/>
    <property type="evidence" value="ECO:0007669"/>
    <property type="project" value="TreeGrafter"/>
</dbReference>
<feature type="transmembrane region" description="Helical" evidence="10">
    <location>
        <begin position="48"/>
        <end position="72"/>
    </location>
</feature>
<dbReference type="GO" id="GO:1990573">
    <property type="term" value="P:potassium ion import across plasma membrane"/>
    <property type="evidence" value="ECO:0007669"/>
    <property type="project" value="TreeGrafter"/>
</dbReference>
<feature type="transmembrane region" description="Helical" evidence="10">
    <location>
        <begin position="751"/>
        <end position="769"/>
    </location>
</feature>
<feature type="transmembrane region" description="Helical" evidence="10">
    <location>
        <begin position="529"/>
        <end position="551"/>
    </location>
</feature>
<keyword evidence="13" id="KW-1185">Reference proteome</keyword>
<feature type="compositionally biased region" description="Basic and acidic residues" evidence="11">
    <location>
        <begin position="947"/>
        <end position="956"/>
    </location>
</feature>
<feature type="transmembrane region" description="Helical" evidence="10">
    <location>
        <begin position="686"/>
        <end position="703"/>
    </location>
</feature>
<dbReference type="GO" id="GO:0030007">
    <property type="term" value="P:intracellular potassium ion homeostasis"/>
    <property type="evidence" value="ECO:0007669"/>
    <property type="project" value="UniProtKB-UniRule"/>
</dbReference>
<dbReference type="AlphaFoldDB" id="A0A1B2JDN9"/>
<evidence type="ECO:0000256" key="2">
    <source>
        <dbReference type="ARBA" id="ARBA00009137"/>
    </source>
</evidence>
<evidence type="ECO:0000256" key="7">
    <source>
        <dbReference type="ARBA" id="ARBA00022989"/>
    </source>
</evidence>
<feature type="region of interest" description="Disordered" evidence="11">
    <location>
        <begin position="153"/>
        <end position="197"/>
    </location>
</feature>
<dbReference type="PANTHER" id="PTHR31064">
    <property type="entry name" value="POTASSIUM TRANSPORT PROTEIN DDB_G0292412-RELATED"/>
    <property type="match status" value="1"/>
</dbReference>
<keyword evidence="7 10" id="KW-1133">Transmembrane helix</keyword>
<keyword evidence="3 10" id="KW-0813">Transport</keyword>
<feature type="transmembrane region" description="Helical" evidence="10">
    <location>
        <begin position="621"/>
        <end position="641"/>
    </location>
</feature>
<keyword evidence="4 10" id="KW-0633">Potassium transport</keyword>